<dbReference type="AlphaFoldDB" id="A0A443YP25"/>
<comment type="caution">
    <text evidence="2">The sequence shown here is derived from an EMBL/GenBank/DDBJ whole genome shotgun (WGS) entry which is preliminary data.</text>
</comment>
<name>A0A443YP25_9SPHI</name>
<dbReference type="EMBL" id="SAYW01000005">
    <property type="protein sequence ID" value="RWU05475.1"/>
    <property type="molecule type" value="Genomic_DNA"/>
</dbReference>
<dbReference type="Proteomes" id="UP000284120">
    <property type="component" value="Unassembled WGS sequence"/>
</dbReference>
<organism evidence="2 3">
    <name type="scientific">Pedobacter chitinilyticus</name>
    <dbReference type="NCBI Taxonomy" id="2233776"/>
    <lineage>
        <taxon>Bacteria</taxon>
        <taxon>Pseudomonadati</taxon>
        <taxon>Bacteroidota</taxon>
        <taxon>Sphingobacteriia</taxon>
        <taxon>Sphingobacteriales</taxon>
        <taxon>Sphingobacteriaceae</taxon>
        <taxon>Pedobacter</taxon>
    </lineage>
</organism>
<feature type="signal peptide" evidence="1">
    <location>
        <begin position="1"/>
        <end position="18"/>
    </location>
</feature>
<dbReference type="InterPro" id="IPR011050">
    <property type="entry name" value="Pectin_lyase_fold/virulence"/>
</dbReference>
<protein>
    <recommendedName>
        <fullName evidence="4">Right-handed parallel beta-helix repeat-containing protein</fullName>
    </recommendedName>
</protein>
<keyword evidence="1" id="KW-0732">Signal</keyword>
<evidence type="ECO:0000313" key="2">
    <source>
        <dbReference type="EMBL" id="RWU05475.1"/>
    </source>
</evidence>
<dbReference type="RefSeq" id="WP_113648239.1">
    <property type="nucleotide sequence ID" value="NZ_QMHN01000005.1"/>
</dbReference>
<dbReference type="OrthoDB" id="1111178at2"/>
<reference evidence="2 3" key="1">
    <citation type="submission" date="2018-06" db="EMBL/GenBank/DDBJ databases">
        <title>Pedobacter endophyticus sp. nov., an endophytic bacterium isolated from a leaf of Triticum aestivum.</title>
        <authorList>
            <person name="Zhang L."/>
        </authorList>
    </citation>
    <scope>NUCLEOTIDE SEQUENCE [LARGE SCALE GENOMIC DNA]</scope>
    <source>
        <strain evidence="2 3">CM134L-2</strain>
    </source>
</reference>
<proteinExistence type="predicted"/>
<evidence type="ECO:0000313" key="3">
    <source>
        <dbReference type="Proteomes" id="UP000284120"/>
    </source>
</evidence>
<accession>A0A443YP25</accession>
<sequence>MKHNYLLLLIAMLTLSFAACNKDEDITFDPNAKLNFSTDSVLFDTVFTSIGSTVRRVKVFNYNDKAINIENIKIGGGANSPFSINVNGQQMVEGRNIKINGKDSINILVKVMINPTTQNQPFIVEDSILVFFNGKKEKMPLVAYGQNANFLKSATINSNTTWDSKLPYIIYNSLTIPENVTLSIAAGSRIFFHNGSTMNIKGTLTAVGTAKDSILFASDRTERIYEEEPGQWNGLHFYGSSKNSVINHATIKNGIAGITVDSLSANSNPKLVLANTVVKNMQVVGFLGYHTQLVAYNNLFYNCGQYLIYGIGGGTYDLAQNTFGAFNYNFARRTPAVLLSDFISTTEFASLNATLTNNIIWGSLEDELTVEKKSSAVSVVEVKNNLIKSSQQTYVNNGNLINVDPLFINSRQGNFKISDTSPAKNKGISLLTHPYFSSYLSKDILEKERLFPSELGCYEKN</sequence>
<keyword evidence="3" id="KW-1185">Reference proteome</keyword>
<dbReference type="SUPFAM" id="SSF51126">
    <property type="entry name" value="Pectin lyase-like"/>
    <property type="match status" value="1"/>
</dbReference>
<gene>
    <name evidence="2" type="ORF">DPV69_15090</name>
</gene>
<dbReference type="PROSITE" id="PS51257">
    <property type="entry name" value="PROKAR_LIPOPROTEIN"/>
    <property type="match status" value="1"/>
</dbReference>
<evidence type="ECO:0000256" key="1">
    <source>
        <dbReference type="SAM" id="SignalP"/>
    </source>
</evidence>
<evidence type="ECO:0008006" key="4">
    <source>
        <dbReference type="Google" id="ProtNLM"/>
    </source>
</evidence>
<feature type="chain" id="PRO_5019115496" description="Right-handed parallel beta-helix repeat-containing protein" evidence="1">
    <location>
        <begin position="19"/>
        <end position="461"/>
    </location>
</feature>